<proteinExistence type="predicted"/>
<dbReference type="Proteomes" id="UP000054248">
    <property type="component" value="Unassembled WGS sequence"/>
</dbReference>
<dbReference type="EMBL" id="KN822988">
    <property type="protein sequence ID" value="KIO28944.1"/>
    <property type="molecule type" value="Genomic_DNA"/>
</dbReference>
<dbReference type="OrthoDB" id="3315193at2759"/>
<organism evidence="1 2">
    <name type="scientific">Tulasnella calospora MUT 4182</name>
    <dbReference type="NCBI Taxonomy" id="1051891"/>
    <lineage>
        <taxon>Eukaryota</taxon>
        <taxon>Fungi</taxon>
        <taxon>Dikarya</taxon>
        <taxon>Basidiomycota</taxon>
        <taxon>Agaricomycotina</taxon>
        <taxon>Agaricomycetes</taxon>
        <taxon>Cantharellales</taxon>
        <taxon>Tulasnellaceae</taxon>
        <taxon>Tulasnella</taxon>
    </lineage>
</organism>
<gene>
    <name evidence="1" type="ORF">M407DRAFT_174394</name>
</gene>
<evidence type="ECO:0000313" key="1">
    <source>
        <dbReference type="EMBL" id="KIO28944.1"/>
    </source>
</evidence>
<reference evidence="2" key="2">
    <citation type="submission" date="2015-01" db="EMBL/GenBank/DDBJ databases">
        <title>Evolutionary Origins and Diversification of the Mycorrhizal Mutualists.</title>
        <authorList>
            <consortium name="DOE Joint Genome Institute"/>
            <consortium name="Mycorrhizal Genomics Consortium"/>
            <person name="Kohler A."/>
            <person name="Kuo A."/>
            <person name="Nagy L.G."/>
            <person name="Floudas D."/>
            <person name="Copeland A."/>
            <person name="Barry K.W."/>
            <person name="Cichocki N."/>
            <person name="Veneault-Fourrey C."/>
            <person name="LaButti K."/>
            <person name="Lindquist E.A."/>
            <person name="Lipzen A."/>
            <person name="Lundell T."/>
            <person name="Morin E."/>
            <person name="Murat C."/>
            <person name="Riley R."/>
            <person name="Ohm R."/>
            <person name="Sun H."/>
            <person name="Tunlid A."/>
            <person name="Henrissat B."/>
            <person name="Grigoriev I.V."/>
            <person name="Hibbett D.S."/>
            <person name="Martin F."/>
        </authorList>
    </citation>
    <scope>NUCLEOTIDE SEQUENCE [LARGE SCALE GENOMIC DNA]</scope>
    <source>
        <strain evidence="2">MUT 4182</strain>
    </source>
</reference>
<sequence>MKVQHLPLSELADLCRERRQAAVTSGYPKTIKELRIFPLNEWLKPESRSQVSREVKGSLMNCKTRLGEGCSFGDLSSGKHVPTDGCRSHQSHHNDNKFFEVLECHE</sequence>
<protein>
    <submittedName>
        <fullName evidence="1">Uncharacterized protein</fullName>
    </submittedName>
</protein>
<reference evidence="1 2" key="1">
    <citation type="submission" date="2014-04" db="EMBL/GenBank/DDBJ databases">
        <authorList>
            <consortium name="DOE Joint Genome Institute"/>
            <person name="Kuo A."/>
            <person name="Girlanda M."/>
            <person name="Perotto S."/>
            <person name="Kohler A."/>
            <person name="Nagy L.G."/>
            <person name="Floudas D."/>
            <person name="Copeland A."/>
            <person name="Barry K.W."/>
            <person name="Cichocki N."/>
            <person name="Veneault-Fourrey C."/>
            <person name="LaButti K."/>
            <person name="Lindquist E.A."/>
            <person name="Lipzen A."/>
            <person name="Lundell T."/>
            <person name="Morin E."/>
            <person name="Murat C."/>
            <person name="Sun H."/>
            <person name="Tunlid A."/>
            <person name="Henrissat B."/>
            <person name="Grigoriev I.V."/>
            <person name="Hibbett D.S."/>
            <person name="Martin F."/>
            <person name="Nordberg H.P."/>
            <person name="Cantor M.N."/>
            <person name="Hua S.X."/>
        </authorList>
    </citation>
    <scope>NUCLEOTIDE SEQUENCE [LARGE SCALE GENOMIC DNA]</scope>
    <source>
        <strain evidence="1 2">MUT 4182</strain>
    </source>
</reference>
<evidence type="ECO:0000313" key="2">
    <source>
        <dbReference type="Proteomes" id="UP000054248"/>
    </source>
</evidence>
<dbReference type="HOGENOM" id="CLU_2225145_0_0_1"/>
<accession>A0A0C3QP02</accession>
<dbReference type="AlphaFoldDB" id="A0A0C3QP02"/>
<name>A0A0C3QP02_9AGAM</name>
<keyword evidence="2" id="KW-1185">Reference proteome</keyword>